<dbReference type="InterPro" id="IPR025110">
    <property type="entry name" value="AMP-bd_C"/>
</dbReference>
<sequence length="534" mass="57411">MDDRRLLPVQDDWDMMRAGFRWQVPERFNIARACCDDWADEDPARIAVIDASDGDRDWSYGALKDASDRLATVMAASGVGPGDRVAVLLPQAPAVLVAHFAAYKIGAVVLPLFTLFGPDALAYRLADSGTRLVVTDAEGAGKLAALRDRLPDLTHVLSVDGGPARDLWAEIAAARPIAAPRDTLAEDPAVLIYTSGTTGPPKGALHAHRFLIGHLPSIELHHRGFPQPGDRGWTPADWAWIGGLMDMAMPCLYYGVPLVACRMRKFDPVDAWALIDRLKVRNLFLPPTALKLMRGTPVPPGVRLRSVGSGGESLGADLLDWGHRTLGLTICEFYGQTECNLVITCVPELMKAPPGAMGRAVPGFDVAVIGADGAPVPPGTLGEIAVKRGAASMFLGYWGLPDKTAAKFSGEWMRTGDLGICDPAGHFTYVARDDDVITSAGYRIGPTEIENCLVGHPDVVMAAVVGEPDPVRTEIVVAHVVLREGAEWQGLEEALIQRVRDHVSPHLAPRKVIRADSLPMTATGKIMRRALRGG</sequence>
<dbReference type="Proteomes" id="UP000295142">
    <property type="component" value="Unassembled WGS sequence"/>
</dbReference>
<accession>A0A4R2L051</accession>
<dbReference type="InterPro" id="IPR000873">
    <property type="entry name" value="AMP-dep_synth/lig_dom"/>
</dbReference>
<dbReference type="PANTHER" id="PTHR43605:SF10">
    <property type="entry name" value="ACYL-COA SYNTHETASE MEDIUM CHAIN FAMILY MEMBER 3"/>
    <property type="match status" value="1"/>
</dbReference>
<dbReference type="InterPro" id="IPR020845">
    <property type="entry name" value="AMP-binding_CS"/>
</dbReference>
<keyword evidence="3" id="KW-0547">Nucleotide-binding</keyword>
<dbReference type="PROSITE" id="PS00455">
    <property type="entry name" value="AMP_BINDING"/>
    <property type="match status" value="1"/>
</dbReference>
<reference evidence="7 8" key="1">
    <citation type="submission" date="2019-03" db="EMBL/GenBank/DDBJ databases">
        <title>Genomic Encyclopedia of Type Strains, Phase IV (KMG-IV): sequencing the most valuable type-strain genomes for metagenomic binning, comparative biology and taxonomic classification.</title>
        <authorList>
            <person name="Goeker M."/>
        </authorList>
    </citation>
    <scope>NUCLEOTIDE SEQUENCE [LARGE SCALE GENOMIC DNA]</scope>
    <source>
        <strain evidence="7 8">DSM 4868</strain>
    </source>
</reference>
<dbReference type="SUPFAM" id="SSF56801">
    <property type="entry name" value="Acetyl-CoA synthetase-like"/>
    <property type="match status" value="1"/>
</dbReference>
<evidence type="ECO:0000256" key="3">
    <source>
        <dbReference type="ARBA" id="ARBA00022741"/>
    </source>
</evidence>
<dbReference type="GO" id="GO:0006637">
    <property type="term" value="P:acyl-CoA metabolic process"/>
    <property type="evidence" value="ECO:0007669"/>
    <property type="project" value="TreeGrafter"/>
</dbReference>
<dbReference type="GO" id="GO:0004321">
    <property type="term" value="F:fatty-acyl-CoA synthase activity"/>
    <property type="evidence" value="ECO:0007669"/>
    <property type="project" value="TreeGrafter"/>
</dbReference>
<evidence type="ECO:0000256" key="4">
    <source>
        <dbReference type="ARBA" id="ARBA00022840"/>
    </source>
</evidence>
<feature type="domain" description="AMP-binding enzyme C-terminal" evidence="6">
    <location>
        <begin position="448"/>
        <end position="525"/>
    </location>
</feature>
<gene>
    <name evidence="7" type="ORF">EV655_10462</name>
</gene>
<dbReference type="Pfam" id="PF00501">
    <property type="entry name" value="AMP-binding"/>
    <property type="match status" value="1"/>
</dbReference>
<dbReference type="InterPro" id="IPR051087">
    <property type="entry name" value="Mitochondrial_ACSM"/>
</dbReference>
<evidence type="ECO:0000313" key="8">
    <source>
        <dbReference type="Proteomes" id="UP000295142"/>
    </source>
</evidence>
<evidence type="ECO:0000256" key="2">
    <source>
        <dbReference type="ARBA" id="ARBA00022598"/>
    </source>
</evidence>
<comment type="caution">
    <text evidence="7">The sequence shown here is derived from an EMBL/GenBank/DDBJ whole genome shotgun (WGS) entry which is preliminary data.</text>
</comment>
<keyword evidence="4" id="KW-0067">ATP-binding</keyword>
<keyword evidence="8" id="KW-1185">Reference proteome</keyword>
<comment type="similarity">
    <text evidence="1">Belongs to the ATP-dependent AMP-binding enzyme family.</text>
</comment>
<evidence type="ECO:0000313" key="7">
    <source>
        <dbReference type="EMBL" id="TCO72375.1"/>
    </source>
</evidence>
<evidence type="ECO:0000256" key="1">
    <source>
        <dbReference type="ARBA" id="ARBA00006432"/>
    </source>
</evidence>
<dbReference type="GO" id="GO:0005524">
    <property type="term" value="F:ATP binding"/>
    <property type="evidence" value="ECO:0007669"/>
    <property type="project" value="UniProtKB-KW"/>
</dbReference>
<dbReference type="AlphaFoldDB" id="A0A4R2L051"/>
<dbReference type="PANTHER" id="PTHR43605">
    <property type="entry name" value="ACYL-COENZYME A SYNTHETASE"/>
    <property type="match status" value="1"/>
</dbReference>
<dbReference type="GO" id="GO:0016405">
    <property type="term" value="F:CoA-ligase activity"/>
    <property type="evidence" value="ECO:0007669"/>
    <property type="project" value="UniProtKB-ARBA"/>
</dbReference>
<dbReference type="Gene3D" id="3.40.50.12780">
    <property type="entry name" value="N-terminal domain of ligase-like"/>
    <property type="match status" value="1"/>
</dbReference>
<keyword evidence="2" id="KW-0436">Ligase</keyword>
<dbReference type="InterPro" id="IPR045851">
    <property type="entry name" value="AMP-bd_C_sf"/>
</dbReference>
<proteinExistence type="inferred from homology"/>
<feature type="domain" description="AMP-dependent synthetase/ligase" evidence="5">
    <location>
        <begin position="36"/>
        <end position="398"/>
    </location>
</feature>
<evidence type="ECO:0000259" key="6">
    <source>
        <dbReference type="Pfam" id="PF13193"/>
    </source>
</evidence>
<dbReference type="GO" id="GO:0015645">
    <property type="term" value="F:fatty acid ligase activity"/>
    <property type="evidence" value="ECO:0007669"/>
    <property type="project" value="TreeGrafter"/>
</dbReference>
<dbReference type="Pfam" id="PF13193">
    <property type="entry name" value="AMP-binding_C"/>
    <property type="match status" value="1"/>
</dbReference>
<dbReference type="RefSeq" id="WP_243645003.1">
    <property type="nucleotide sequence ID" value="NZ_SLWW01000004.1"/>
</dbReference>
<organism evidence="7 8">
    <name type="scientific">Rhodovulum euryhalinum</name>
    <dbReference type="NCBI Taxonomy" id="35805"/>
    <lineage>
        <taxon>Bacteria</taxon>
        <taxon>Pseudomonadati</taxon>
        <taxon>Pseudomonadota</taxon>
        <taxon>Alphaproteobacteria</taxon>
        <taxon>Rhodobacterales</taxon>
        <taxon>Paracoccaceae</taxon>
        <taxon>Rhodovulum</taxon>
    </lineage>
</organism>
<name>A0A4R2L051_9RHOB</name>
<dbReference type="Gene3D" id="3.30.300.30">
    <property type="match status" value="1"/>
</dbReference>
<evidence type="ECO:0000259" key="5">
    <source>
        <dbReference type="Pfam" id="PF00501"/>
    </source>
</evidence>
<protein>
    <submittedName>
        <fullName evidence="7">Acetyl-CoA synthetase</fullName>
    </submittedName>
</protein>
<dbReference type="EMBL" id="SLWW01000004">
    <property type="protein sequence ID" value="TCO72375.1"/>
    <property type="molecule type" value="Genomic_DNA"/>
</dbReference>
<dbReference type="InterPro" id="IPR042099">
    <property type="entry name" value="ANL_N_sf"/>
</dbReference>
<dbReference type="GO" id="GO:0006633">
    <property type="term" value="P:fatty acid biosynthetic process"/>
    <property type="evidence" value="ECO:0007669"/>
    <property type="project" value="TreeGrafter"/>
</dbReference>